<protein>
    <submittedName>
        <fullName evidence="3">DUF2520 domain-containing protein</fullName>
    </submittedName>
</protein>
<feature type="domain" description="DUF2520" evidence="2">
    <location>
        <begin position="143"/>
        <end position="272"/>
    </location>
</feature>
<dbReference type="InterPro" id="IPR018931">
    <property type="entry name" value="DUF2520"/>
</dbReference>
<dbReference type="InterPro" id="IPR019665">
    <property type="entry name" value="OxRdtase/DH_put_Rossmann_dom"/>
</dbReference>
<organism evidence="3 4">
    <name type="scientific">Arcanobacterium buesumense</name>
    <dbReference type="NCBI Taxonomy" id="2722751"/>
    <lineage>
        <taxon>Bacteria</taxon>
        <taxon>Bacillati</taxon>
        <taxon>Actinomycetota</taxon>
        <taxon>Actinomycetes</taxon>
        <taxon>Actinomycetales</taxon>
        <taxon>Actinomycetaceae</taxon>
        <taxon>Arcanobacterium</taxon>
    </lineage>
</organism>
<evidence type="ECO:0000259" key="2">
    <source>
        <dbReference type="Pfam" id="PF10728"/>
    </source>
</evidence>
<dbReference type="Proteomes" id="UP000502298">
    <property type="component" value="Chromosome"/>
</dbReference>
<dbReference type="Pfam" id="PF10728">
    <property type="entry name" value="DUF2520"/>
    <property type="match status" value="1"/>
</dbReference>
<keyword evidence="4" id="KW-1185">Reference proteome</keyword>
<dbReference type="InterPro" id="IPR036291">
    <property type="entry name" value="NAD(P)-bd_dom_sf"/>
</dbReference>
<evidence type="ECO:0000313" key="4">
    <source>
        <dbReference type="Proteomes" id="UP000502298"/>
    </source>
</evidence>
<dbReference type="SUPFAM" id="SSF51735">
    <property type="entry name" value="NAD(P)-binding Rossmann-fold domains"/>
    <property type="match status" value="1"/>
</dbReference>
<sequence>MLMENKTGRLGVGIISAGKVGAALGAALRGAGHQIIGAYATSEASIDRLETLLPGVPALDVRTIVERSEVVLLAVPDDELAGIISGLAKSGSWHSGQLLIHVAGRFGTQILAPALAQGALGIAIHPAMTFTGTTLDVTRLRGCPFAVTAPRMLQPIGLALVGDMGGEGFIVAEGDRPLYHAALAHGANHVVTVIAQATRLLNSIGLDAEYMRPLLTAAVEGAISSGEALQTGPVVRGDAGTVAEHIVTLTTVGEEDPELADVAPAYRALAHATAERALARRVITQDAFDAIESKL</sequence>
<dbReference type="KEGG" id="arca:HC352_01260"/>
<reference evidence="3 4" key="1">
    <citation type="submission" date="2020-03" db="EMBL/GenBank/DDBJ databases">
        <title>Complete genome of Arcanobacterium buesumensis sp. nov. strain 2701.</title>
        <authorList>
            <person name="Borowiak M."/>
            <person name="Alssahen M."/>
            <person name="Laemmler C."/>
            <person name="Malorny B."/>
            <person name="Hassan A."/>
            <person name="Prenger-Berninghoff E."/>
            <person name="Ploetz M."/>
            <person name="Abdulmawjood A."/>
        </authorList>
    </citation>
    <scope>NUCLEOTIDE SEQUENCE [LARGE SCALE GENOMIC DNA]</scope>
    <source>
        <strain evidence="3 4">2701</strain>
    </source>
</reference>
<gene>
    <name evidence="3" type="ORF">HC352_01260</name>
</gene>
<accession>A0A6H2ENI1</accession>
<name>A0A6H2ENI1_9ACTO</name>
<dbReference type="Gene3D" id="3.40.50.720">
    <property type="entry name" value="NAD(P)-binding Rossmann-like Domain"/>
    <property type="match status" value="1"/>
</dbReference>
<dbReference type="Pfam" id="PF10727">
    <property type="entry name" value="Rossmann-like"/>
    <property type="match status" value="1"/>
</dbReference>
<dbReference type="SUPFAM" id="SSF48179">
    <property type="entry name" value="6-phosphogluconate dehydrogenase C-terminal domain-like"/>
    <property type="match status" value="1"/>
</dbReference>
<dbReference type="Gene3D" id="1.10.1040.20">
    <property type="entry name" value="ProC-like, C-terminal domain"/>
    <property type="match status" value="1"/>
</dbReference>
<dbReference type="AlphaFoldDB" id="A0A6H2ENI1"/>
<evidence type="ECO:0000259" key="1">
    <source>
        <dbReference type="Pfam" id="PF10727"/>
    </source>
</evidence>
<dbReference type="InterPro" id="IPR037108">
    <property type="entry name" value="TM1727-like_C_sf"/>
</dbReference>
<dbReference type="InterPro" id="IPR008927">
    <property type="entry name" value="6-PGluconate_DH-like_C_sf"/>
</dbReference>
<dbReference type="PANTHER" id="PTHR40459">
    <property type="entry name" value="CONSERVED HYPOTHETICAL ALANINE AND LEUCINE RICH PROTEIN"/>
    <property type="match status" value="1"/>
</dbReference>
<feature type="domain" description="Putative oxidoreductase/dehydrogenase Rossmann-like" evidence="1">
    <location>
        <begin position="6"/>
        <end position="126"/>
    </location>
</feature>
<dbReference type="PANTHER" id="PTHR40459:SF1">
    <property type="entry name" value="CONSERVED HYPOTHETICAL ALANINE AND LEUCINE RICH PROTEIN"/>
    <property type="match status" value="1"/>
</dbReference>
<proteinExistence type="predicted"/>
<evidence type="ECO:0000313" key="3">
    <source>
        <dbReference type="EMBL" id="QJC22631.1"/>
    </source>
</evidence>
<dbReference type="EMBL" id="CP050804">
    <property type="protein sequence ID" value="QJC22631.1"/>
    <property type="molecule type" value="Genomic_DNA"/>
</dbReference>